<protein>
    <submittedName>
        <fullName evidence="8">Type II secretion system protein</fullName>
    </submittedName>
</protein>
<keyword evidence="5 6" id="KW-0472">Membrane</keyword>
<sequence length="320" mass="34112">MREVMIAAAAVAIFAGLEATYHLARYLADRRSAELRRRLHTIGRGSALDADLLRRGRLAKGPVLQEALQHVPGARRLERLLEQADSSWTVARLGALTLAGGAVAALLGVSLASGGLGVAGLAIGGAALPILGVLSARAKRSAKLSEQLPEALDMMARSLRAGHAVTSAFQVVASEMPEPICVEFARAYEEQRLGLTLERAVVQMSERCPGNGDMKIFAVSAVIQRETGGNLAEILDQIGETIRQRYRFYGKLRALTGEGRASAVILGALPFAVAVALSILNPEYLMVLPGTARGQMIILGASVSWVVGLLWLYRLTQVDL</sequence>
<dbReference type="PANTHER" id="PTHR35007:SF1">
    <property type="entry name" value="PILUS ASSEMBLY PROTEIN"/>
    <property type="match status" value="1"/>
</dbReference>
<dbReference type="InterPro" id="IPR042094">
    <property type="entry name" value="T2SS_GspF_sf"/>
</dbReference>
<dbReference type="GO" id="GO:0005886">
    <property type="term" value="C:plasma membrane"/>
    <property type="evidence" value="ECO:0007669"/>
    <property type="project" value="UniProtKB-SubCell"/>
</dbReference>
<evidence type="ECO:0000256" key="1">
    <source>
        <dbReference type="ARBA" id="ARBA00004651"/>
    </source>
</evidence>
<dbReference type="InterPro" id="IPR018076">
    <property type="entry name" value="T2SS_GspF_dom"/>
</dbReference>
<evidence type="ECO:0000256" key="6">
    <source>
        <dbReference type="SAM" id="Phobius"/>
    </source>
</evidence>
<feature type="transmembrane region" description="Helical" evidence="6">
    <location>
        <begin position="261"/>
        <end position="280"/>
    </location>
</feature>
<dbReference type="AlphaFoldDB" id="Q2ILR5"/>
<evidence type="ECO:0000256" key="3">
    <source>
        <dbReference type="ARBA" id="ARBA00022692"/>
    </source>
</evidence>
<evidence type="ECO:0000256" key="5">
    <source>
        <dbReference type="ARBA" id="ARBA00023136"/>
    </source>
</evidence>
<dbReference type="Gene3D" id="1.20.81.30">
    <property type="entry name" value="Type II secretion system (T2SS), domain F"/>
    <property type="match status" value="1"/>
</dbReference>
<reference evidence="8 9" key="1">
    <citation type="submission" date="2006-01" db="EMBL/GenBank/DDBJ databases">
        <title>Complete sequence of Anaeromyxobacter dehalogenans 2CP-C.</title>
        <authorList>
            <consortium name="US DOE Joint Genome Institute"/>
            <person name="Copeland A."/>
            <person name="Lucas S."/>
            <person name="Lapidus A."/>
            <person name="Barry K."/>
            <person name="Detter J.C."/>
            <person name="Glavina T."/>
            <person name="Hammon N."/>
            <person name="Israni S."/>
            <person name="Pitluck S."/>
            <person name="Brettin T."/>
            <person name="Bruce D."/>
            <person name="Han C."/>
            <person name="Tapia R."/>
            <person name="Gilna P."/>
            <person name="Kiss H."/>
            <person name="Schmutz J."/>
            <person name="Larimer F."/>
            <person name="Land M."/>
            <person name="Kyrpides N."/>
            <person name="Anderson I."/>
            <person name="Sanford R.A."/>
            <person name="Ritalahti K.M."/>
            <person name="Thomas H.S."/>
            <person name="Kirby J.R."/>
            <person name="Zhulin I.B."/>
            <person name="Loeffler F.E."/>
            <person name="Richardson P."/>
        </authorList>
    </citation>
    <scope>NUCLEOTIDE SEQUENCE [LARGE SCALE GENOMIC DNA]</scope>
    <source>
        <strain evidence="8 9">2CP-C</strain>
    </source>
</reference>
<dbReference type="PANTHER" id="PTHR35007">
    <property type="entry name" value="INTEGRAL MEMBRANE PROTEIN-RELATED"/>
    <property type="match status" value="1"/>
</dbReference>
<keyword evidence="4 6" id="KW-1133">Transmembrane helix</keyword>
<evidence type="ECO:0000313" key="9">
    <source>
        <dbReference type="Proteomes" id="UP000001935"/>
    </source>
</evidence>
<comment type="subcellular location">
    <subcellularLocation>
        <location evidence="1">Cell membrane</location>
        <topology evidence="1">Multi-pass membrane protein</topology>
    </subcellularLocation>
</comment>
<keyword evidence="2" id="KW-1003">Cell membrane</keyword>
<dbReference type="RefSeq" id="WP_011421876.1">
    <property type="nucleotide sequence ID" value="NC_007760.1"/>
</dbReference>
<dbReference type="EMBL" id="CP000251">
    <property type="protein sequence ID" value="ABC82594.1"/>
    <property type="molecule type" value="Genomic_DNA"/>
</dbReference>
<dbReference type="STRING" id="290397.Adeh_2824"/>
<keyword evidence="3 6" id="KW-0812">Transmembrane</keyword>
<feature type="transmembrane region" description="Helical" evidence="6">
    <location>
        <begin position="115"/>
        <end position="134"/>
    </location>
</feature>
<dbReference type="Pfam" id="PF00482">
    <property type="entry name" value="T2SSF"/>
    <property type="match status" value="1"/>
</dbReference>
<evidence type="ECO:0000313" key="8">
    <source>
        <dbReference type="EMBL" id="ABC82594.1"/>
    </source>
</evidence>
<gene>
    <name evidence="8" type="ordered locus">Adeh_2824</name>
</gene>
<feature type="domain" description="Type II secretion system protein GspF" evidence="7">
    <location>
        <begin position="152"/>
        <end position="277"/>
    </location>
</feature>
<dbReference type="Proteomes" id="UP000001935">
    <property type="component" value="Chromosome"/>
</dbReference>
<evidence type="ECO:0000256" key="4">
    <source>
        <dbReference type="ARBA" id="ARBA00022989"/>
    </source>
</evidence>
<proteinExistence type="predicted"/>
<accession>Q2ILR5</accession>
<name>Q2ILR5_ANADE</name>
<dbReference type="HOGENOM" id="CLU_064305_0_1_7"/>
<feature type="transmembrane region" description="Helical" evidence="6">
    <location>
        <begin position="89"/>
        <end position="109"/>
    </location>
</feature>
<dbReference type="KEGG" id="ade:Adeh_2824"/>
<evidence type="ECO:0000256" key="2">
    <source>
        <dbReference type="ARBA" id="ARBA00022475"/>
    </source>
</evidence>
<dbReference type="eggNOG" id="COG4965">
    <property type="taxonomic scope" value="Bacteria"/>
</dbReference>
<feature type="transmembrane region" description="Helical" evidence="6">
    <location>
        <begin position="6"/>
        <end position="28"/>
    </location>
</feature>
<dbReference type="OrthoDB" id="597333at2"/>
<evidence type="ECO:0000259" key="7">
    <source>
        <dbReference type="Pfam" id="PF00482"/>
    </source>
</evidence>
<organism evidence="8 9">
    <name type="scientific">Anaeromyxobacter dehalogenans (strain 2CP-C)</name>
    <dbReference type="NCBI Taxonomy" id="290397"/>
    <lineage>
        <taxon>Bacteria</taxon>
        <taxon>Pseudomonadati</taxon>
        <taxon>Myxococcota</taxon>
        <taxon>Myxococcia</taxon>
        <taxon>Myxococcales</taxon>
        <taxon>Cystobacterineae</taxon>
        <taxon>Anaeromyxobacteraceae</taxon>
        <taxon>Anaeromyxobacter</taxon>
    </lineage>
</organism>
<feature type="transmembrane region" description="Helical" evidence="6">
    <location>
        <begin position="292"/>
        <end position="313"/>
    </location>
</feature>